<protein>
    <submittedName>
        <fullName evidence="2">Uncharacterized protein</fullName>
    </submittedName>
</protein>
<feature type="compositionally biased region" description="Acidic residues" evidence="1">
    <location>
        <begin position="248"/>
        <end position="261"/>
    </location>
</feature>
<feature type="compositionally biased region" description="Polar residues" evidence="1">
    <location>
        <begin position="187"/>
        <end position="226"/>
    </location>
</feature>
<feature type="compositionally biased region" description="Gly residues" evidence="1">
    <location>
        <begin position="146"/>
        <end position="162"/>
    </location>
</feature>
<evidence type="ECO:0000313" key="3">
    <source>
        <dbReference type="Proteomes" id="UP001291623"/>
    </source>
</evidence>
<feature type="compositionally biased region" description="Polar residues" evidence="1">
    <location>
        <begin position="321"/>
        <end position="331"/>
    </location>
</feature>
<feature type="region of interest" description="Disordered" evidence="1">
    <location>
        <begin position="321"/>
        <end position="437"/>
    </location>
</feature>
<sequence length="437" mass="46152">METAVAIGKGKASTPTSSSSNPSQQAPISTTNALVQPPSNNWIPVTRKNKKNKNQNPKPPSKPTGTVIPATGTVFTEPRAIETTAQKNKNQNPKPPSKITGTVIPEPRAIGNTVQAVGNTVQATENTILQKNTFFEISGAGNPTGILGGAGNTTGTLGGAGDPTGTLPAPSPVQAAHPPETLAAVYQAQQHTISGHPNSSPIASQSDPSLITLNQECDDIPSSSNDEGSDTQEQEEEEYIDSDPSTISDEDDDTEMEDDMAESSRGLEQLYMPRKLKQIHREEIEQYAEEANKEPSNPTKNSGIDIGTVIPAVLAIGNIDTESPQPIATQNHADKVTGNPTQSIGNQRNTADSPMETLAASPENPTQTRNPTRPGNPTHLLTHPTPPNSSIGNHSGLPILLPTNPNPNQPQPTLRPKPLSLAVSASQDNQCKKEEDV</sequence>
<organism evidence="2 3">
    <name type="scientific">Anisodus tanguticus</name>
    <dbReference type="NCBI Taxonomy" id="243964"/>
    <lineage>
        <taxon>Eukaryota</taxon>
        <taxon>Viridiplantae</taxon>
        <taxon>Streptophyta</taxon>
        <taxon>Embryophyta</taxon>
        <taxon>Tracheophyta</taxon>
        <taxon>Spermatophyta</taxon>
        <taxon>Magnoliopsida</taxon>
        <taxon>eudicotyledons</taxon>
        <taxon>Gunneridae</taxon>
        <taxon>Pentapetalae</taxon>
        <taxon>asterids</taxon>
        <taxon>lamiids</taxon>
        <taxon>Solanales</taxon>
        <taxon>Solanaceae</taxon>
        <taxon>Solanoideae</taxon>
        <taxon>Hyoscyameae</taxon>
        <taxon>Anisodus</taxon>
    </lineage>
</organism>
<feature type="region of interest" description="Disordered" evidence="1">
    <location>
        <begin position="146"/>
        <end position="305"/>
    </location>
</feature>
<feature type="compositionally biased region" description="Polar residues" evidence="1">
    <location>
        <begin position="338"/>
        <end position="352"/>
    </location>
</feature>
<proteinExistence type="predicted"/>
<feature type="compositionally biased region" description="Pro residues" evidence="1">
    <location>
        <begin position="404"/>
        <end position="415"/>
    </location>
</feature>
<feature type="compositionally biased region" description="Polar residues" evidence="1">
    <location>
        <begin position="30"/>
        <end position="43"/>
    </location>
</feature>
<evidence type="ECO:0000256" key="1">
    <source>
        <dbReference type="SAM" id="MobiDB-lite"/>
    </source>
</evidence>
<dbReference type="EMBL" id="JAVYJV010000013">
    <property type="protein sequence ID" value="KAK4356743.1"/>
    <property type="molecule type" value="Genomic_DNA"/>
</dbReference>
<feature type="compositionally biased region" description="Acidic residues" evidence="1">
    <location>
        <begin position="227"/>
        <end position="241"/>
    </location>
</feature>
<feature type="region of interest" description="Disordered" evidence="1">
    <location>
        <begin position="1"/>
        <end position="104"/>
    </location>
</feature>
<feature type="compositionally biased region" description="Low complexity" evidence="1">
    <location>
        <begin position="12"/>
        <end position="29"/>
    </location>
</feature>
<comment type="caution">
    <text evidence="2">The sequence shown here is derived from an EMBL/GenBank/DDBJ whole genome shotgun (WGS) entry which is preliminary data.</text>
</comment>
<dbReference type="Proteomes" id="UP001291623">
    <property type="component" value="Unassembled WGS sequence"/>
</dbReference>
<reference evidence="2" key="1">
    <citation type="submission" date="2023-12" db="EMBL/GenBank/DDBJ databases">
        <title>Genome assembly of Anisodus tanguticus.</title>
        <authorList>
            <person name="Wang Y.-J."/>
        </authorList>
    </citation>
    <scope>NUCLEOTIDE SEQUENCE</scope>
    <source>
        <strain evidence="2">KB-2021</strain>
        <tissue evidence="2">Leaf</tissue>
    </source>
</reference>
<keyword evidence="3" id="KW-1185">Reference proteome</keyword>
<evidence type="ECO:0000313" key="2">
    <source>
        <dbReference type="EMBL" id="KAK4356743.1"/>
    </source>
</evidence>
<feature type="compositionally biased region" description="Polar residues" evidence="1">
    <location>
        <begin position="363"/>
        <end position="375"/>
    </location>
</feature>
<name>A0AAE1RRU5_9SOLA</name>
<accession>A0AAE1RRU5</accession>
<gene>
    <name evidence="2" type="ORF">RND71_025714</name>
</gene>
<dbReference type="AlphaFoldDB" id="A0AAE1RRU5"/>